<feature type="coiled-coil region" evidence="8">
    <location>
        <begin position="397"/>
        <end position="424"/>
    </location>
</feature>
<keyword evidence="7" id="KW-0998">Cell outer membrane</keyword>
<feature type="compositionally biased region" description="Basic and acidic residues" evidence="9">
    <location>
        <begin position="8"/>
        <end position="20"/>
    </location>
</feature>
<name>A0ABR9XQG7_9CHLB</name>
<evidence type="ECO:0000256" key="4">
    <source>
        <dbReference type="ARBA" id="ARBA00022452"/>
    </source>
</evidence>
<keyword evidence="12" id="KW-1185">Reference proteome</keyword>
<evidence type="ECO:0000256" key="2">
    <source>
        <dbReference type="ARBA" id="ARBA00007613"/>
    </source>
</evidence>
<protein>
    <submittedName>
        <fullName evidence="11">TolC family protein</fullName>
    </submittedName>
</protein>
<dbReference type="PANTHER" id="PTHR30026:SF20">
    <property type="entry name" value="OUTER MEMBRANE PROTEIN TOLC"/>
    <property type="match status" value="1"/>
</dbReference>
<evidence type="ECO:0000256" key="3">
    <source>
        <dbReference type="ARBA" id="ARBA00022448"/>
    </source>
</evidence>
<organism evidence="11 12">
    <name type="scientific">Prosthecochloris ethylica</name>
    <dbReference type="NCBI Taxonomy" id="2743976"/>
    <lineage>
        <taxon>Bacteria</taxon>
        <taxon>Pseudomonadati</taxon>
        <taxon>Chlorobiota</taxon>
        <taxon>Chlorobiia</taxon>
        <taxon>Chlorobiales</taxon>
        <taxon>Chlorobiaceae</taxon>
        <taxon>Prosthecochloris</taxon>
    </lineage>
</organism>
<evidence type="ECO:0000256" key="5">
    <source>
        <dbReference type="ARBA" id="ARBA00022692"/>
    </source>
</evidence>
<evidence type="ECO:0000256" key="9">
    <source>
        <dbReference type="SAM" id="MobiDB-lite"/>
    </source>
</evidence>
<dbReference type="Proteomes" id="UP000619838">
    <property type="component" value="Unassembled WGS sequence"/>
</dbReference>
<keyword evidence="6 10" id="KW-0472">Membrane</keyword>
<accession>A0ABR9XQG7</accession>
<feature type="transmembrane region" description="Helical" evidence="10">
    <location>
        <begin position="29"/>
        <end position="48"/>
    </location>
</feature>
<evidence type="ECO:0000256" key="1">
    <source>
        <dbReference type="ARBA" id="ARBA00004442"/>
    </source>
</evidence>
<dbReference type="Gene3D" id="1.20.1600.10">
    <property type="entry name" value="Outer membrane efflux proteins (OEP)"/>
    <property type="match status" value="1"/>
</dbReference>
<keyword evidence="3" id="KW-0813">Transport</keyword>
<evidence type="ECO:0000256" key="6">
    <source>
        <dbReference type="ARBA" id="ARBA00023136"/>
    </source>
</evidence>
<evidence type="ECO:0000256" key="7">
    <source>
        <dbReference type="ARBA" id="ARBA00023237"/>
    </source>
</evidence>
<keyword evidence="4" id="KW-1134">Transmembrane beta strand</keyword>
<keyword evidence="8" id="KW-0175">Coiled coil</keyword>
<evidence type="ECO:0000313" key="11">
    <source>
        <dbReference type="EMBL" id="MBF0636273.1"/>
    </source>
</evidence>
<comment type="subcellular location">
    <subcellularLocation>
        <location evidence="1">Cell outer membrane</location>
    </subcellularLocation>
</comment>
<dbReference type="RefSeq" id="WP_175186746.1">
    <property type="nucleotide sequence ID" value="NZ_JABVZQ010000001.1"/>
</dbReference>
<evidence type="ECO:0000313" key="12">
    <source>
        <dbReference type="Proteomes" id="UP000619838"/>
    </source>
</evidence>
<sequence>MQSNRQQDNGRKDGHQRLEPVSRTTSRHIVPAILAIIVMAAPLLAAAAGKPRPEPLTLDECIHIALEQATDIRRAEYNRELRGAEVLKNYGQFLPSISVNASYTPVSISRSYSTVSPPTVLKTSTETLSLGVTTSLNLFNGFRNYADLQGSLQRKDASELTLARAQETIVYDVTQAYYQVLLNRELLRIARENLSASEALLQLTRRQYEIGLKPVTDFYQQEAETANSELAAIKAENTLRQSRIALQKRLQSDPREEVRIEQVPPEQFRELDTPVAADNLVQTALDRRRDLQGASLETGAAKWDITSAASSRWPSLDLSFTYGSNAYPQNSLPPVDEQLSDLTSYSLVLSMNWNLFDGFLTGYGIEQAKTAYLNRMLDEDDLRRTIVLDLRLAAGDYNAAREQITAAENTLRAAEKAFETVERKYELGAATFVEVNAARASLVTARSEKAQALYNLALQKNILDFLTGSRPIPTTLTYREEHE</sequence>
<reference evidence="11 12" key="1">
    <citation type="journal article" date="2020" name="Microorganisms">
        <title>Simultaneous Genome Sequencing of Prosthecochloris ethylica and Desulfuromonas acetoxidans within a Syntrophic Mixture Reveals Unique Pili and Protein Interactions.</title>
        <authorList>
            <person name="Kyndt J.A."/>
            <person name="Van Beeumen J.J."/>
            <person name="Meyer T.E."/>
        </authorList>
    </citation>
    <scope>NUCLEOTIDE SEQUENCE [LARGE SCALE GENOMIC DNA]</scope>
    <source>
        <strain evidence="11 12">N3</strain>
    </source>
</reference>
<comment type="caution">
    <text evidence="11">The sequence shown here is derived from an EMBL/GenBank/DDBJ whole genome shotgun (WGS) entry which is preliminary data.</text>
</comment>
<dbReference type="InterPro" id="IPR051906">
    <property type="entry name" value="TolC-like"/>
</dbReference>
<feature type="region of interest" description="Disordered" evidence="9">
    <location>
        <begin position="1"/>
        <end position="23"/>
    </location>
</feature>
<keyword evidence="10" id="KW-1133">Transmembrane helix</keyword>
<dbReference type="EMBL" id="JADGII010000004">
    <property type="protein sequence ID" value="MBF0636273.1"/>
    <property type="molecule type" value="Genomic_DNA"/>
</dbReference>
<evidence type="ECO:0000256" key="10">
    <source>
        <dbReference type="SAM" id="Phobius"/>
    </source>
</evidence>
<proteinExistence type="inferred from homology"/>
<keyword evidence="5 10" id="KW-0812">Transmembrane</keyword>
<dbReference type="InterPro" id="IPR003423">
    <property type="entry name" value="OMP_efflux"/>
</dbReference>
<comment type="similarity">
    <text evidence="2">Belongs to the outer membrane factor (OMF) (TC 1.B.17) family.</text>
</comment>
<evidence type="ECO:0000256" key="8">
    <source>
        <dbReference type="SAM" id="Coils"/>
    </source>
</evidence>
<dbReference type="Pfam" id="PF02321">
    <property type="entry name" value="OEP"/>
    <property type="match status" value="2"/>
</dbReference>
<dbReference type="PANTHER" id="PTHR30026">
    <property type="entry name" value="OUTER MEMBRANE PROTEIN TOLC"/>
    <property type="match status" value="1"/>
</dbReference>
<dbReference type="SUPFAM" id="SSF56954">
    <property type="entry name" value="Outer membrane efflux proteins (OEP)"/>
    <property type="match status" value="1"/>
</dbReference>
<gene>
    <name evidence="11" type="ORF">INT08_03635</name>
</gene>